<dbReference type="SUPFAM" id="SSF55048">
    <property type="entry name" value="Probable ACP-binding domain of malonyl-CoA ACP transacylase"/>
    <property type="match status" value="1"/>
</dbReference>
<organism evidence="13 14">
    <name type="scientific">Coniochaeta ligniaria NRRL 30616</name>
    <dbReference type="NCBI Taxonomy" id="1408157"/>
    <lineage>
        <taxon>Eukaryota</taxon>
        <taxon>Fungi</taxon>
        <taxon>Dikarya</taxon>
        <taxon>Ascomycota</taxon>
        <taxon>Pezizomycotina</taxon>
        <taxon>Sordariomycetes</taxon>
        <taxon>Sordariomycetidae</taxon>
        <taxon>Coniochaetales</taxon>
        <taxon>Coniochaetaceae</taxon>
        <taxon>Coniochaeta</taxon>
    </lineage>
</organism>
<evidence type="ECO:0000256" key="9">
    <source>
        <dbReference type="SAM" id="MobiDB-lite"/>
    </source>
</evidence>
<dbReference type="InterPro" id="IPR020843">
    <property type="entry name" value="ER"/>
</dbReference>
<evidence type="ECO:0000313" key="13">
    <source>
        <dbReference type="EMBL" id="OIW29210.1"/>
    </source>
</evidence>
<dbReference type="Gene3D" id="3.40.50.150">
    <property type="entry name" value="Vaccinia Virus protein VP39"/>
    <property type="match status" value="1"/>
</dbReference>
<dbReference type="STRING" id="1408157.A0A1J7JNA4"/>
<feature type="domain" description="Carrier" evidence="10">
    <location>
        <begin position="2696"/>
        <end position="2774"/>
    </location>
</feature>
<dbReference type="Pfam" id="PF00550">
    <property type="entry name" value="PP-binding"/>
    <property type="match status" value="1"/>
</dbReference>
<gene>
    <name evidence="13" type="ORF">CONLIGDRAFT_715584</name>
</gene>
<dbReference type="PROSITE" id="PS50075">
    <property type="entry name" value="CARRIER"/>
    <property type="match status" value="1"/>
</dbReference>
<dbReference type="InterPro" id="IPR049551">
    <property type="entry name" value="PKS_DH_C"/>
</dbReference>
<dbReference type="SUPFAM" id="SSF47336">
    <property type="entry name" value="ACP-like"/>
    <property type="match status" value="1"/>
</dbReference>
<dbReference type="InterPro" id="IPR032821">
    <property type="entry name" value="PKS_assoc"/>
</dbReference>
<evidence type="ECO:0000256" key="8">
    <source>
        <dbReference type="PROSITE-ProRule" id="PRU01363"/>
    </source>
</evidence>
<dbReference type="InterPro" id="IPR001227">
    <property type="entry name" value="Ac_transferase_dom_sf"/>
</dbReference>
<dbReference type="InterPro" id="IPR013968">
    <property type="entry name" value="PKS_KR"/>
</dbReference>
<dbReference type="SUPFAM" id="SSF53335">
    <property type="entry name" value="S-adenosyl-L-methionine-dependent methyltransferases"/>
    <property type="match status" value="1"/>
</dbReference>
<protein>
    <submittedName>
        <fullName evidence="13">Uncharacterized protein</fullName>
    </submittedName>
</protein>
<feature type="region of interest" description="N-terminal hotdog fold" evidence="8">
    <location>
        <begin position="1007"/>
        <end position="1166"/>
    </location>
</feature>
<dbReference type="InterPro" id="IPR016035">
    <property type="entry name" value="Acyl_Trfase/lysoPLipase"/>
</dbReference>
<evidence type="ECO:0000256" key="3">
    <source>
        <dbReference type="ARBA" id="ARBA00022679"/>
    </source>
</evidence>
<feature type="region of interest" description="C-terminal hotdog fold" evidence="8">
    <location>
        <begin position="1193"/>
        <end position="1355"/>
    </location>
</feature>
<feature type="compositionally biased region" description="Polar residues" evidence="9">
    <location>
        <begin position="2646"/>
        <end position="2660"/>
    </location>
</feature>
<sequence>MSTATSKDQTMPIAVVGMACRLPGGADNPSKVWDMLAQKRSARTDTPPSRFNIDAFYHPQGSRNGCVNNRTSHFLSQDISAFDAPFFSVSRAEAISMDPMQRLLLEVAYEAACESAGTPLHHLAGSDAGCFVGCFTQDYDEMAKRDAETLPKYHSIGTGKSILSNRISFCLDLRGPSVTLDTACSSGLVALHLACQSLRAGECGSALVGAANLLLSPDIAVGMTNLGFLSPEGISHAFDSRADGYARGEGVAALVLKPLDGALRDGDVVRCVIRGTAVNSNGRRTAGGITLPSREAQTSLIREAYRQAGLLEGEEMARTAYVEAHGTGTAAGDPVEARAVGEVLGRAKGREGKLYIGSIKTNVGHLEGASGLAGLIKAILSIEAAVILPNIWFDKGNPEIDFDGLNIKVPTELAPWPVPGLRRASVNGFGYGGTNSHVIIDDAYHYLSSRGLQGNHKTRIRVPDSDYTNFLLANNNIATQVNGHAHDNTSQTRLWLFPLSASDPTALTNGSSSLARYIESAHQAGRTGHDFLDELSYTLNNRRSKLEYRRGIVAGTENELIAKLDEFEQTTTAPSRVIKDATVTPKIAFIFTGQGAQWWGMGRELVVSHPVFRATLDRCAEAVQNLGPPWDLLDELLKDEAESEVNRAPISQPLCTALQIALVDLLGSWGVRPWRVAGHSSGEIAAAYATGALSLEAAMEVAYFRGLLAPEIRKLGYKGSMLAVGLSEEETLREIEALGGEEVKGKACVACVNSPRSTTVSGDTAALTELQTALTARGVFARKLMVDTAYHSHHMLAIAEEYKSRLGHLAGTASDSAWTADRQAHISDMFFSSVKGRRLLPGELLDDDYWVENMVSPVRFYDAVAALCTTRSDNGNKTHDENSNKTNLLLVELGPHAALAGPIKQILAQNIPSSSSSISTGSSNSIQYHSAITRGKDASRTAHELAALLFEQGYSSLSMYPPSAQSNPRSFLTDLPPYAWNHTPGSRTYWSESRISRDYRLRRAPRTDLLGAPASDWNPLEPRWRGFVRLAEQPWVADHVVQGATLYPAAGFVCMALEAARSLLVRNGTTETGPGSVVMKEYRIRELSISRALVVPQDADGVEVILSMRPAPTSSVASSSDGGAWNEFCIFSYTASNTDTNTTSTSDGGTWTEHCRGFVLVGVISGENDRAETINLDSGYPMTLAQEAQGTCSRSVDVGKLYDALDAIGLSYGPTFQSIKSLLAPEHGSRADQMAMGTLEVSDTARGMPKGFEFPRLVHPSTMDAMLQMGIVALCRGDVTAGLEQAYVPTFIKEITVSSDIDASAGRRFSAAAKAQMHGFRDVLASVTVLEQDRFTPVIRMEGVRCRAIASSPGAGSFRGERNIYHDHVGKVLWEPEVDLLELEQLNGILRKPLGGDTEQGATRIRDLEFLAYSFMHAALEEVAASGLDKSDMQDHHVQFFEYMKTQVALVEANQHEQQTPDWSRLGDAGVQDRLARLKKSLSSPEDYEGRMILRMGQALPRVLRQEIDPLTLMMEDGLLHDYYRVGLGVKQSYPQVAEYIKMLSHKNPNLEYLEIGAGTGGCTAPVLDALSGCGGAIDKYKYPRLKSYLYTDISAGFFDKAEAWLRPEWGHLVQFKKLNIEEDPVPQGFGEVDVIIAANVLHATKDIHRTLANSRKLLRPGGKLVVLDMAHKLLSVSLIFGNLSGWWLSEEDWRKDGLSPLLSEDQWQTVLRASGFSDLQASSPDFLDPLEEGTRVLIATAVEPTTAAVTTNGIVNGEKHETANGSLSPVAHTTLPQRYLAILHSDEPSAAEKTAIQALEATLTETSVNAKVFSLNEIVQEVTTTETTRTIISFLELDKPWLQDVSESDFSRLKHLFQTASGGILWVARGASSTRPELSLFQGLARSLRAEDESGRFVTVDLSGLPPSEYNDNHAVADAATIVKLYAQIFVEKRQPSDSEFVEKDGMLWIKRLVPDHKTNQRVAQRTRKITPAPEVWDIVGRQQQHQEKQEEKRTLKLQAETIGTIDSLLFAEQEEPAAQQDLAPDEVEIEVKAVGLNFRDVLITLGEVVDDYLGNECSGIITRMHSSVKSSQLAVGDRVAAWCLGSFATHVRCPAACVRRIPHHNMSFPVAASLPLAYVTAYHSLVNVARLRPGESVLVHAGAGGVGQAAIQVALMCGAEVYATVGSDQKAEFLAKTYGIKPERVFNSRDLSFVREVRRATHGRGVDVVLNSLAGNALREAWTRALAPFGRFIELGKRDIDVNGRLDMAPFAQNAVFAAVDVTHLWRELPALAGEILQNVMDRVGEGLLGPVQPVLVEPFSRVREAFRLMQSGRHIGKIVLEFREGDLCHVVPRPLDPVSFRPDATYLLAGGLGGLGRSISRWMVQRGARNLVYVSRGGTSSSDAAEQLITELNQQANVRTVVLQCDVTDAQKLSAALGAALKTLPPLRGVIQAAMVLNDATFANMSHSSFTSTVRPKVQGSWALHQATLEHHTVDFFIMLSSAAAFVGNAGQANYVAGCTYQGALAKHRRHHLGLPATAIDIGKVAGVGFVAESAGTVSDANLTRLGMPDISEKELLAMLELAIMNDSTVQGGDDGEDEAEHMVTGVIEITKQHAGSDSNTPPASYDSEAPFWARDPVFSHLQYARPQGLQKAGTPNDDPLAATNQTTDSSGPTITQIFAKLPRSVSTTDKTTQPNKPSNIRPDAAEEDTWQAAQSQILAALSRRLARALMIPANEAIDTAKSPANLGADSLVAIEIRNWVAREGGIEVPVFDIMQAPSLAALAGRVLKIARAKMERG</sequence>
<dbReference type="FunFam" id="3.40.50.720:FF:000209">
    <property type="entry name" value="Polyketide synthase Pks12"/>
    <property type="match status" value="1"/>
</dbReference>
<dbReference type="Pfam" id="PF14765">
    <property type="entry name" value="PS-DH"/>
    <property type="match status" value="1"/>
</dbReference>
<dbReference type="Gene3D" id="3.10.129.110">
    <property type="entry name" value="Polyketide synthase dehydratase"/>
    <property type="match status" value="1"/>
</dbReference>
<dbReference type="SMART" id="SM00826">
    <property type="entry name" value="PKS_DH"/>
    <property type="match status" value="1"/>
</dbReference>
<keyword evidence="5" id="KW-0560">Oxidoreductase</keyword>
<dbReference type="SMART" id="SM00825">
    <property type="entry name" value="PKS_KS"/>
    <property type="match status" value="1"/>
</dbReference>
<dbReference type="InterPro" id="IPR018201">
    <property type="entry name" value="Ketoacyl_synth_AS"/>
</dbReference>
<dbReference type="PANTHER" id="PTHR43775">
    <property type="entry name" value="FATTY ACID SYNTHASE"/>
    <property type="match status" value="1"/>
</dbReference>
<dbReference type="InterPro" id="IPR014043">
    <property type="entry name" value="Acyl_transferase_dom"/>
</dbReference>
<dbReference type="Pfam" id="PF08242">
    <property type="entry name" value="Methyltransf_12"/>
    <property type="match status" value="1"/>
</dbReference>
<dbReference type="CDD" id="cd02440">
    <property type="entry name" value="AdoMet_MTases"/>
    <property type="match status" value="1"/>
</dbReference>
<dbReference type="InterPro" id="IPR016036">
    <property type="entry name" value="Malonyl_transacylase_ACP-bd"/>
</dbReference>
<dbReference type="Pfam" id="PF00109">
    <property type="entry name" value="ketoacyl-synt"/>
    <property type="match status" value="1"/>
</dbReference>
<evidence type="ECO:0000259" key="12">
    <source>
        <dbReference type="PROSITE" id="PS52019"/>
    </source>
</evidence>
<keyword evidence="4" id="KW-0521">NADP</keyword>
<feature type="region of interest" description="Disordered" evidence="9">
    <location>
        <begin position="2630"/>
        <end position="2691"/>
    </location>
</feature>
<dbReference type="InterPro" id="IPR050091">
    <property type="entry name" value="PKS_NRPS_Biosynth_Enz"/>
</dbReference>
<dbReference type="PROSITE" id="PS52004">
    <property type="entry name" value="KS3_2"/>
    <property type="match status" value="1"/>
</dbReference>
<dbReference type="CDD" id="cd00833">
    <property type="entry name" value="PKS"/>
    <property type="match status" value="1"/>
</dbReference>
<dbReference type="Pfam" id="PF21089">
    <property type="entry name" value="PKS_DH_N"/>
    <property type="match status" value="1"/>
</dbReference>
<dbReference type="GO" id="GO:0016491">
    <property type="term" value="F:oxidoreductase activity"/>
    <property type="evidence" value="ECO:0007669"/>
    <property type="project" value="UniProtKB-KW"/>
</dbReference>
<dbReference type="GO" id="GO:0031177">
    <property type="term" value="F:phosphopantetheine binding"/>
    <property type="evidence" value="ECO:0007669"/>
    <property type="project" value="InterPro"/>
</dbReference>
<dbReference type="SMART" id="SM00823">
    <property type="entry name" value="PKS_PP"/>
    <property type="match status" value="1"/>
</dbReference>
<dbReference type="Pfam" id="PF23114">
    <property type="entry name" value="NAD-bd_HRPKS_sdrA"/>
    <property type="match status" value="1"/>
</dbReference>
<evidence type="ECO:0000256" key="5">
    <source>
        <dbReference type="ARBA" id="ARBA00023002"/>
    </source>
</evidence>
<dbReference type="EMBL" id="KV875098">
    <property type="protein sequence ID" value="OIW29210.1"/>
    <property type="molecule type" value="Genomic_DNA"/>
</dbReference>
<evidence type="ECO:0000259" key="11">
    <source>
        <dbReference type="PROSITE" id="PS52004"/>
    </source>
</evidence>
<dbReference type="Gene3D" id="3.40.366.10">
    <property type="entry name" value="Malonyl-Coenzyme A Acyl Carrier Protein, domain 2"/>
    <property type="match status" value="1"/>
</dbReference>
<dbReference type="Pfam" id="PF02801">
    <property type="entry name" value="Ketoacyl-synt_C"/>
    <property type="match status" value="1"/>
</dbReference>
<evidence type="ECO:0000256" key="4">
    <source>
        <dbReference type="ARBA" id="ARBA00022857"/>
    </source>
</evidence>
<dbReference type="Pfam" id="PF16197">
    <property type="entry name" value="KAsynt_C_assoc"/>
    <property type="match status" value="1"/>
</dbReference>
<dbReference type="InterPro" id="IPR014031">
    <property type="entry name" value="Ketoacyl_synth_C"/>
</dbReference>
<reference evidence="13 14" key="1">
    <citation type="submission" date="2016-10" db="EMBL/GenBank/DDBJ databases">
        <title>Draft genome sequence of Coniochaeta ligniaria NRRL30616, a lignocellulolytic fungus for bioabatement of inhibitors in plant biomass hydrolysates.</title>
        <authorList>
            <consortium name="DOE Joint Genome Institute"/>
            <person name="Jimenez D.J."/>
            <person name="Hector R.E."/>
            <person name="Riley R."/>
            <person name="Sun H."/>
            <person name="Grigoriev I.V."/>
            <person name="Van Elsas J.D."/>
            <person name="Nichols N.N."/>
        </authorList>
    </citation>
    <scope>NUCLEOTIDE SEQUENCE [LARGE SCALE GENOMIC DNA]</scope>
    <source>
        <strain evidence="13 14">NRRL 30616</strain>
    </source>
</reference>
<dbReference type="PANTHER" id="PTHR43775:SF29">
    <property type="entry name" value="ASPERFURANONE POLYKETIDE SYNTHASE AFOG-RELATED"/>
    <property type="match status" value="1"/>
</dbReference>
<dbReference type="Pfam" id="PF22621">
    <property type="entry name" value="CurL-like_PKS_C"/>
    <property type="match status" value="1"/>
</dbReference>
<dbReference type="InterPro" id="IPR014030">
    <property type="entry name" value="Ketoacyl_synth_N"/>
</dbReference>
<dbReference type="Pfam" id="PF08240">
    <property type="entry name" value="ADH_N"/>
    <property type="match status" value="1"/>
</dbReference>
<keyword evidence="2" id="KW-0597">Phosphoprotein</keyword>
<dbReference type="InterPro" id="IPR016039">
    <property type="entry name" value="Thiolase-like"/>
</dbReference>
<dbReference type="PROSITE" id="PS52019">
    <property type="entry name" value="PKS_MFAS_DH"/>
    <property type="match status" value="1"/>
</dbReference>
<feature type="domain" description="Ketosynthase family 3 (KS3)" evidence="11">
    <location>
        <begin position="10"/>
        <end position="442"/>
    </location>
</feature>
<dbReference type="InterPro" id="IPR013217">
    <property type="entry name" value="Methyltransf_12"/>
</dbReference>
<dbReference type="InterPro" id="IPR020806">
    <property type="entry name" value="PKS_PP-bd"/>
</dbReference>
<dbReference type="InterPro" id="IPR036736">
    <property type="entry name" value="ACP-like_sf"/>
</dbReference>
<dbReference type="InterPro" id="IPR020841">
    <property type="entry name" value="PKS_Beta-ketoAc_synthase_dom"/>
</dbReference>
<dbReference type="Proteomes" id="UP000182658">
    <property type="component" value="Unassembled WGS sequence"/>
</dbReference>
<dbReference type="Pfam" id="PF13602">
    <property type="entry name" value="ADH_zinc_N_2"/>
    <property type="match status" value="1"/>
</dbReference>
<dbReference type="InterPro" id="IPR020807">
    <property type="entry name" value="PKS_DH"/>
</dbReference>
<feature type="active site" description="Proton acceptor; for dehydratase activity" evidence="8">
    <location>
        <position position="1039"/>
    </location>
</feature>
<keyword evidence="1" id="KW-0596">Phosphopantetheine</keyword>
<proteinExistence type="predicted"/>
<feature type="compositionally biased region" description="Polar residues" evidence="9">
    <location>
        <begin position="2668"/>
        <end position="2682"/>
    </location>
</feature>
<dbReference type="InterPro" id="IPR056501">
    <property type="entry name" value="NAD-bd_HRPKS_sdrA"/>
</dbReference>
<dbReference type="InParanoid" id="A0A1J7JNA4"/>
<dbReference type="Gene3D" id="3.30.70.3290">
    <property type="match status" value="1"/>
</dbReference>
<dbReference type="GO" id="GO:0006633">
    <property type="term" value="P:fatty acid biosynthetic process"/>
    <property type="evidence" value="ECO:0007669"/>
    <property type="project" value="InterPro"/>
</dbReference>
<dbReference type="GO" id="GO:1901336">
    <property type="term" value="P:lactone biosynthetic process"/>
    <property type="evidence" value="ECO:0007669"/>
    <property type="project" value="UniProtKB-ARBA"/>
</dbReference>
<dbReference type="SUPFAM" id="SSF52151">
    <property type="entry name" value="FabD/lysophospholipase-like"/>
    <property type="match status" value="1"/>
</dbReference>
<dbReference type="SUPFAM" id="SSF53901">
    <property type="entry name" value="Thiolase-like"/>
    <property type="match status" value="1"/>
</dbReference>
<dbReference type="SUPFAM" id="SSF51735">
    <property type="entry name" value="NAD(P)-binding Rossmann-fold domains"/>
    <property type="match status" value="2"/>
</dbReference>
<dbReference type="PROSITE" id="PS00606">
    <property type="entry name" value="KS3_1"/>
    <property type="match status" value="1"/>
</dbReference>
<dbReference type="InterPro" id="IPR049552">
    <property type="entry name" value="PKS_DH_N"/>
</dbReference>
<dbReference type="OrthoDB" id="329835at2759"/>
<dbReference type="InterPro" id="IPR042104">
    <property type="entry name" value="PKS_dehydratase_sf"/>
</dbReference>
<dbReference type="InterPro" id="IPR036291">
    <property type="entry name" value="NAD(P)-bd_dom_sf"/>
</dbReference>
<keyword evidence="6" id="KW-0511">Multifunctional enzyme</keyword>
<dbReference type="Pfam" id="PF00698">
    <property type="entry name" value="Acyl_transf_1"/>
    <property type="match status" value="1"/>
</dbReference>
<evidence type="ECO:0000256" key="1">
    <source>
        <dbReference type="ARBA" id="ARBA00022450"/>
    </source>
</evidence>
<dbReference type="PROSITE" id="PS51257">
    <property type="entry name" value="PROKAR_LIPOPROTEIN"/>
    <property type="match status" value="1"/>
</dbReference>
<name>A0A1J7JNA4_9PEZI</name>
<evidence type="ECO:0000256" key="2">
    <source>
        <dbReference type="ARBA" id="ARBA00022553"/>
    </source>
</evidence>
<dbReference type="SMART" id="SM00822">
    <property type="entry name" value="PKS_KR"/>
    <property type="match status" value="1"/>
</dbReference>
<keyword evidence="14" id="KW-1185">Reference proteome</keyword>
<dbReference type="InterPro" id="IPR029063">
    <property type="entry name" value="SAM-dependent_MTases_sf"/>
</dbReference>
<dbReference type="Gene3D" id="3.90.180.10">
    <property type="entry name" value="Medium-chain alcohol dehydrogenases, catalytic domain"/>
    <property type="match status" value="1"/>
</dbReference>
<dbReference type="InterPro" id="IPR057326">
    <property type="entry name" value="KR_dom"/>
</dbReference>
<evidence type="ECO:0000256" key="6">
    <source>
        <dbReference type="ARBA" id="ARBA00023268"/>
    </source>
</evidence>
<dbReference type="InterPro" id="IPR013154">
    <property type="entry name" value="ADH-like_N"/>
</dbReference>
<dbReference type="Pfam" id="PF08659">
    <property type="entry name" value="KR"/>
    <property type="match status" value="1"/>
</dbReference>
<dbReference type="InterPro" id="IPR049900">
    <property type="entry name" value="PKS_mFAS_DH"/>
</dbReference>
<evidence type="ECO:0000256" key="7">
    <source>
        <dbReference type="ARBA" id="ARBA00023315"/>
    </source>
</evidence>
<dbReference type="CDD" id="cd05195">
    <property type="entry name" value="enoyl_red"/>
    <property type="match status" value="1"/>
</dbReference>
<dbReference type="Gene3D" id="1.10.1200.10">
    <property type="entry name" value="ACP-like"/>
    <property type="match status" value="1"/>
</dbReference>
<keyword evidence="7" id="KW-0012">Acyltransferase</keyword>
<accession>A0A1J7JNA4</accession>
<feature type="domain" description="PKS/mFAS DH" evidence="12">
    <location>
        <begin position="1007"/>
        <end position="1355"/>
    </location>
</feature>
<dbReference type="InterPro" id="IPR011032">
    <property type="entry name" value="GroES-like_sf"/>
</dbReference>
<evidence type="ECO:0000313" key="14">
    <source>
        <dbReference type="Proteomes" id="UP000182658"/>
    </source>
</evidence>
<dbReference type="SUPFAM" id="SSF50129">
    <property type="entry name" value="GroES-like"/>
    <property type="match status" value="1"/>
</dbReference>
<evidence type="ECO:0000259" key="10">
    <source>
        <dbReference type="PROSITE" id="PS50075"/>
    </source>
</evidence>
<feature type="active site" description="Proton donor; for dehydratase activity" evidence="8">
    <location>
        <position position="1264"/>
    </location>
</feature>
<dbReference type="GO" id="GO:0044550">
    <property type="term" value="P:secondary metabolite biosynthetic process"/>
    <property type="evidence" value="ECO:0007669"/>
    <property type="project" value="UniProtKB-ARBA"/>
</dbReference>
<dbReference type="InterPro" id="IPR009081">
    <property type="entry name" value="PP-bd_ACP"/>
</dbReference>
<dbReference type="SMART" id="SM00829">
    <property type="entry name" value="PKS_ER"/>
    <property type="match status" value="1"/>
</dbReference>
<dbReference type="GO" id="GO:0004312">
    <property type="term" value="F:fatty acid synthase activity"/>
    <property type="evidence" value="ECO:0007669"/>
    <property type="project" value="TreeGrafter"/>
</dbReference>
<dbReference type="Gene3D" id="3.40.50.720">
    <property type="entry name" value="NAD(P)-binding Rossmann-like Domain"/>
    <property type="match status" value="2"/>
</dbReference>
<dbReference type="GO" id="GO:0004315">
    <property type="term" value="F:3-oxoacyl-[acyl-carrier-protein] synthase activity"/>
    <property type="evidence" value="ECO:0007669"/>
    <property type="project" value="InterPro"/>
</dbReference>
<dbReference type="Gene3D" id="3.40.47.10">
    <property type="match status" value="1"/>
</dbReference>
<dbReference type="SMART" id="SM00827">
    <property type="entry name" value="PKS_AT"/>
    <property type="match status" value="1"/>
</dbReference>
<keyword evidence="3" id="KW-0808">Transferase</keyword>